<keyword evidence="1" id="KW-0805">Transcription regulation</keyword>
<keyword evidence="6" id="KW-1185">Reference proteome</keyword>
<accession>A0A4U3KYP6</accession>
<dbReference type="Pfam" id="PF00356">
    <property type="entry name" value="LacI"/>
    <property type="match status" value="1"/>
</dbReference>
<dbReference type="CDD" id="cd06267">
    <property type="entry name" value="PBP1_LacI_sugar_binding-like"/>
    <property type="match status" value="1"/>
</dbReference>
<evidence type="ECO:0000313" key="5">
    <source>
        <dbReference type="EMBL" id="TKK67009.1"/>
    </source>
</evidence>
<dbReference type="GO" id="GO:0003700">
    <property type="term" value="F:DNA-binding transcription factor activity"/>
    <property type="evidence" value="ECO:0007669"/>
    <property type="project" value="TreeGrafter"/>
</dbReference>
<dbReference type="InterPro" id="IPR028082">
    <property type="entry name" value="Peripla_BP_I"/>
</dbReference>
<dbReference type="PANTHER" id="PTHR30146">
    <property type="entry name" value="LACI-RELATED TRANSCRIPTIONAL REPRESSOR"/>
    <property type="match status" value="1"/>
</dbReference>
<organism evidence="5 6">
    <name type="scientific">Ilyomonas limi</name>
    <dbReference type="NCBI Taxonomy" id="2575867"/>
    <lineage>
        <taxon>Bacteria</taxon>
        <taxon>Pseudomonadati</taxon>
        <taxon>Bacteroidota</taxon>
        <taxon>Chitinophagia</taxon>
        <taxon>Chitinophagales</taxon>
        <taxon>Chitinophagaceae</taxon>
        <taxon>Ilyomonas</taxon>
    </lineage>
</organism>
<gene>
    <name evidence="5" type="ORF">FC093_16055</name>
</gene>
<evidence type="ECO:0000256" key="2">
    <source>
        <dbReference type="ARBA" id="ARBA00023125"/>
    </source>
</evidence>
<keyword evidence="3" id="KW-0804">Transcription</keyword>
<dbReference type="PANTHER" id="PTHR30146:SF109">
    <property type="entry name" value="HTH-TYPE TRANSCRIPTIONAL REGULATOR GALS"/>
    <property type="match status" value="1"/>
</dbReference>
<keyword evidence="2" id="KW-0238">DNA-binding</keyword>
<comment type="caution">
    <text evidence="5">The sequence shown here is derived from an EMBL/GenBank/DDBJ whole genome shotgun (WGS) entry which is preliminary data.</text>
</comment>
<proteinExistence type="predicted"/>
<dbReference type="InterPro" id="IPR000843">
    <property type="entry name" value="HTH_LacI"/>
</dbReference>
<dbReference type="CDD" id="cd01392">
    <property type="entry name" value="HTH_LacI"/>
    <property type="match status" value="1"/>
</dbReference>
<dbReference type="InterPro" id="IPR010982">
    <property type="entry name" value="Lambda_DNA-bd_dom_sf"/>
</dbReference>
<dbReference type="SUPFAM" id="SSF53822">
    <property type="entry name" value="Periplasmic binding protein-like I"/>
    <property type="match status" value="1"/>
</dbReference>
<evidence type="ECO:0000256" key="3">
    <source>
        <dbReference type="ARBA" id="ARBA00023163"/>
    </source>
</evidence>
<reference evidence="5 6" key="1">
    <citation type="submission" date="2019-05" db="EMBL/GenBank/DDBJ databases">
        <title>Panacibacter sp. strain 17mud1-8 Genome sequencing and assembly.</title>
        <authorList>
            <person name="Chhetri G."/>
        </authorList>
    </citation>
    <scope>NUCLEOTIDE SEQUENCE [LARGE SCALE GENOMIC DNA]</scope>
    <source>
        <strain evidence="5 6">17mud1-8</strain>
    </source>
</reference>
<name>A0A4U3KYP6_9BACT</name>
<dbReference type="GO" id="GO:0000976">
    <property type="term" value="F:transcription cis-regulatory region binding"/>
    <property type="evidence" value="ECO:0007669"/>
    <property type="project" value="TreeGrafter"/>
</dbReference>
<evidence type="ECO:0000256" key="1">
    <source>
        <dbReference type="ARBA" id="ARBA00023015"/>
    </source>
</evidence>
<dbReference type="SMART" id="SM00354">
    <property type="entry name" value="HTH_LACI"/>
    <property type="match status" value="1"/>
</dbReference>
<dbReference type="OrthoDB" id="667031at2"/>
<dbReference type="RefSeq" id="WP_137262826.1">
    <property type="nucleotide sequence ID" value="NZ_SZQL01000013.1"/>
</dbReference>
<dbReference type="SUPFAM" id="SSF47413">
    <property type="entry name" value="lambda repressor-like DNA-binding domains"/>
    <property type="match status" value="1"/>
</dbReference>
<dbReference type="Gene3D" id="1.10.260.40">
    <property type="entry name" value="lambda repressor-like DNA-binding domains"/>
    <property type="match status" value="1"/>
</dbReference>
<dbReference type="EMBL" id="SZQL01000013">
    <property type="protein sequence ID" value="TKK67009.1"/>
    <property type="molecule type" value="Genomic_DNA"/>
</dbReference>
<evidence type="ECO:0000313" key="6">
    <source>
        <dbReference type="Proteomes" id="UP000305848"/>
    </source>
</evidence>
<dbReference type="InterPro" id="IPR001761">
    <property type="entry name" value="Peripla_BP/Lac1_sug-bd_dom"/>
</dbReference>
<dbReference type="Proteomes" id="UP000305848">
    <property type="component" value="Unassembled WGS sequence"/>
</dbReference>
<sequence>MKYEAAKLKDISKALGLSVSTISRALHDSHEISEATKKMVRDYAESINYRPNPIAVSLREKRTRSIGVIIAEIANSFFSQIINGIESVAFIKGYNVIITQSLESYERELNNINFLASHSVDGCLITVSTETSNYDHITKLYKNGFPVVFFDRVVEEIKTHKISIDNFKGAYDATTELIKCGFKRIAMLANAEHLSITQERLAGYKKALTDAGCAVDNSLIKYCRHGGMIYEEVEQSMNEAMQLSNTPDAFFAASDKLTTNFVRYCTAKKIKIPDELGLIGFSNLDLTDLLVPSLSVIRQPAFEMGRIATELLIKTIEARRPIVDFERKILQPELLIRESSKKRKK</sequence>
<dbReference type="PROSITE" id="PS50932">
    <property type="entry name" value="HTH_LACI_2"/>
    <property type="match status" value="1"/>
</dbReference>
<dbReference type="Gene3D" id="3.40.50.2300">
    <property type="match status" value="2"/>
</dbReference>
<dbReference type="Pfam" id="PF00532">
    <property type="entry name" value="Peripla_BP_1"/>
    <property type="match status" value="1"/>
</dbReference>
<evidence type="ECO:0000259" key="4">
    <source>
        <dbReference type="PROSITE" id="PS50932"/>
    </source>
</evidence>
<dbReference type="AlphaFoldDB" id="A0A4U3KYP6"/>
<feature type="domain" description="HTH lacI-type" evidence="4">
    <location>
        <begin position="6"/>
        <end position="60"/>
    </location>
</feature>
<protein>
    <submittedName>
        <fullName evidence="5">LacI family transcriptional regulator</fullName>
    </submittedName>
</protein>